<evidence type="ECO:0000256" key="12">
    <source>
        <dbReference type="ARBA" id="ARBA00032939"/>
    </source>
</evidence>
<dbReference type="PRINTS" id="PR01414">
    <property type="entry name" value="CCMBBIOGNSIS"/>
</dbReference>
<dbReference type="GO" id="GO:0017004">
    <property type="term" value="P:cytochrome complex assembly"/>
    <property type="evidence" value="ECO:0007669"/>
    <property type="project" value="UniProtKB-KW"/>
</dbReference>
<feature type="transmembrane region" description="Helical" evidence="14">
    <location>
        <begin position="756"/>
        <end position="775"/>
    </location>
</feature>
<feature type="region of interest" description="Disordered" evidence="13">
    <location>
        <begin position="588"/>
        <end position="614"/>
    </location>
</feature>
<dbReference type="GO" id="GO:0015232">
    <property type="term" value="F:heme transmembrane transporter activity"/>
    <property type="evidence" value="ECO:0007669"/>
    <property type="project" value="InterPro"/>
</dbReference>
<keyword evidence="8 14" id="KW-0812">Transmembrane</keyword>
<evidence type="ECO:0000256" key="5">
    <source>
        <dbReference type="ARBA" id="ARBA00022448"/>
    </source>
</evidence>
<reference evidence="15 16" key="1">
    <citation type="journal article" date="2005" name="Nucleic Acids Res.">
        <title>The genome sequence of Xanthomonas oryzae pathovar oryzae KACC10331, the bacterial blight pathogen of rice.</title>
        <authorList>
            <person name="Lee B.M."/>
            <person name="Park Y.J."/>
            <person name="Park D.S."/>
            <person name="Kang H.W."/>
            <person name="Kim J.G."/>
            <person name="Song E.S."/>
            <person name="Park I.C."/>
            <person name="Yoon U.H."/>
            <person name="Hahn J.H."/>
            <person name="Koo B.S."/>
            <person name="Lee G.B."/>
            <person name="Kim H."/>
            <person name="Park H.S."/>
            <person name="Yoon K.O."/>
            <person name="Kim J.H."/>
            <person name="Jung C.H."/>
            <person name="Koh N.H."/>
            <person name="Seo J.S."/>
            <person name="Go S.J."/>
        </authorList>
    </citation>
    <scope>NUCLEOTIDE SEQUENCE [LARGE SCALE GENOMIC DNA]</scope>
    <source>
        <strain evidence="16">KACC10331 / KXO85</strain>
    </source>
</reference>
<protein>
    <recommendedName>
        <fullName evidence="4">Heme exporter protein B</fullName>
    </recommendedName>
    <alternativeName>
        <fullName evidence="12">Cytochrome c-type biogenesis protein CcmB</fullName>
    </alternativeName>
</protein>
<dbReference type="HOGENOM" id="CLU_308811_0_0_6"/>
<keyword evidence="16" id="KW-1185">Reference proteome</keyword>
<evidence type="ECO:0000256" key="4">
    <source>
        <dbReference type="ARBA" id="ARBA00016452"/>
    </source>
</evidence>
<feature type="region of interest" description="Disordered" evidence="13">
    <location>
        <begin position="524"/>
        <end position="543"/>
    </location>
</feature>
<proteinExistence type="inferred from homology"/>
<evidence type="ECO:0000256" key="11">
    <source>
        <dbReference type="ARBA" id="ARBA00023136"/>
    </source>
</evidence>
<feature type="transmembrane region" description="Helical" evidence="14">
    <location>
        <begin position="924"/>
        <end position="950"/>
    </location>
</feature>
<dbReference type="GO" id="GO:0005886">
    <property type="term" value="C:plasma membrane"/>
    <property type="evidence" value="ECO:0007669"/>
    <property type="project" value="UniProtKB-SubCell"/>
</dbReference>
<evidence type="ECO:0000256" key="10">
    <source>
        <dbReference type="ARBA" id="ARBA00022989"/>
    </source>
</evidence>
<dbReference type="InterPro" id="IPR003544">
    <property type="entry name" value="Cyt_c_biogenesis_CcmB"/>
</dbReference>
<keyword evidence="10 14" id="KW-1133">Transmembrane helix</keyword>
<dbReference type="AlphaFoldDB" id="Q5H0W3"/>
<keyword evidence="7" id="KW-0997">Cell inner membrane</keyword>
<keyword evidence="5" id="KW-0813">Transport</keyword>
<name>Q5H0W3_XANOR</name>
<keyword evidence="9" id="KW-0201">Cytochrome c-type biogenesis</keyword>
<evidence type="ECO:0000256" key="1">
    <source>
        <dbReference type="ARBA" id="ARBA00002442"/>
    </source>
</evidence>
<evidence type="ECO:0000256" key="8">
    <source>
        <dbReference type="ARBA" id="ARBA00022692"/>
    </source>
</evidence>
<evidence type="ECO:0000256" key="9">
    <source>
        <dbReference type="ARBA" id="ARBA00022748"/>
    </source>
</evidence>
<evidence type="ECO:0000256" key="14">
    <source>
        <dbReference type="SAM" id="Phobius"/>
    </source>
</evidence>
<dbReference type="Proteomes" id="UP000006735">
    <property type="component" value="Chromosome"/>
</dbReference>
<feature type="transmembrane region" description="Helical" evidence="14">
    <location>
        <begin position="894"/>
        <end position="918"/>
    </location>
</feature>
<dbReference type="NCBIfam" id="TIGR01190">
    <property type="entry name" value="ccmB"/>
    <property type="match status" value="1"/>
</dbReference>
<keyword evidence="6" id="KW-1003">Cell membrane</keyword>
<dbReference type="EMBL" id="AE013598">
    <property type="protein sequence ID" value="AAW75408.1"/>
    <property type="molecule type" value="Genomic_DNA"/>
</dbReference>
<feature type="transmembrane region" description="Helical" evidence="14">
    <location>
        <begin position="787"/>
        <end position="805"/>
    </location>
</feature>
<comment type="subcellular location">
    <subcellularLocation>
        <location evidence="2">Cell inner membrane</location>
        <topology evidence="2">Multi-pass membrane protein</topology>
    </subcellularLocation>
</comment>
<feature type="region of interest" description="Disordered" evidence="13">
    <location>
        <begin position="422"/>
        <end position="482"/>
    </location>
</feature>
<dbReference type="PANTHER" id="PTHR30070:SF1">
    <property type="entry name" value="CYTOCHROME C BIOGENESIS B-RELATED"/>
    <property type="match status" value="1"/>
</dbReference>
<evidence type="ECO:0000256" key="13">
    <source>
        <dbReference type="SAM" id="MobiDB-lite"/>
    </source>
</evidence>
<dbReference type="KEGG" id="xoo:XOO2154"/>
<dbReference type="InterPro" id="IPR026031">
    <property type="entry name" value="Cyt_c_CcmB_bac"/>
</dbReference>
<keyword evidence="11 14" id="KW-0472">Membrane</keyword>
<organism evidence="15 16">
    <name type="scientific">Xanthomonas oryzae pv. oryzae (strain KACC10331 / KXO85)</name>
    <dbReference type="NCBI Taxonomy" id="291331"/>
    <lineage>
        <taxon>Bacteria</taxon>
        <taxon>Pseudomonadati</taxon>
        <taxon>Pseudomonadota</taxon>
        <taxon>Gammaproteobacteria</taxon>
        <taxon>Lysobacterales</taxon>
        <taxon>Lysobacteraceae</taxon>
        <taxon>Xanthomonas</taxon>
    </lineage>
</organism>
<feature type="compositionally biased region" description="Basic and acidic residues" evidence="13">
    <location>
        <begin position="432"/>
        <end position="443"/>
    </location>
</feature>
<evidence type="ECO:0000256" key="2">
    <source>
        <dbReference type="ARBA" id="ARBA00004429"/>
    </source>
</evidence>
<dbReference type="PANTHER" id="PTHR30070">
    <property type="entry name" value="HEME EXPORTER PROTEIN B"/>
    <property type="match status" value="1"/>
</dbReference>
<dbReference type="STRING" id="291331.XOO2154"/>
<feature type="transmembrane region" description="Helical" evidence="14">
    <location>
        <begin position="864"/>
        <end position="887"/>
    </location>
</feature>
<comment type="similarity">
    <text evidence="3">Belongs to the CcmB/CycW/HelB family.</text>
</comment>
<evidence type="ECO:0000256" key="3">
    <source>
        <dbReference type="ARBA" id="ARBA00010544"/>
    </source>
</evidence>
<evidence type="ECO:0000313" key="16">
    <source>
        <dbReference type="Proteomes" id="UP000006735"/>
    </source>
</evidence>
<gene>
    <name evidence="15" type="primary">cycW</name>
    <name evidence="15" type="ordered locus">XOO2154</name>
</gene>
<accession>Q5H0W3</accession>
<sequence length="955" mass="102147">MRRSVIEGSGFGSGNSKGGARAAFCHRALCKLVNKRPTAVTNPSSRLPNPGASELLQSLDRRIQRRIVLGEAQPRQALPCRRALVERRQRDRGHALFHGQPLHERGVGQIADGRVVHQLEVAAGHRQRLQAGGQQLFAETIALGLVERAELLVVLGFVADHRGEGVLGRAEAGEGVILVHLAEFGGERRRCDGVADLPAGAVVGLAETGNHERAFAQFRPAQHRFVPAAIERDVFVHLIRQQKDLGATQQFGQRLHVVGRQHRPGRVMRRVDHQQARLRRDRSTKRIPVHRKGLRIQRHMHRTRAGQVDRRLVAVVRRVQHDDVFARPHHRVDGVEDRLGGTAGDGDLGVGIDLRAIAPLRLAGDGLAQRRHAGHRRVLVVAGRHGLGQFVDQPLRHRKIGKALAQIDRAVLGRQLRHDGEDGGAHLGQLGREGHGACPDKKRGNASVRKAARRLRPDTAKQRSLTHRGARHAAADVPGMPPSSLQCAPGPVRACPGPSPCRPATGACCTDDRTAAHRTAAVGGARPGLQPQRGAGVRPAGFPRRCRRSAAGARRQWRWQDHAAARAGRPVACGTRADPDRWQNRQAWRPQPLHGLPGPPARPEGRPQHAGKPALPMRTAWPPRQADARQCAGHRRPGRLRRCAGAAVVGRPTQAPGTGTAVAVAGAAMVAGRALRQSGSGRHHPGQPDDLRASARRRCGAGHHPRRLRGAAGAHAHAHAGGGGMSLHSPQPSLWQAARALLGRDLQLLWRRRSDALQPAVFALLIVVLFALGLGGRPDLLAQAAPAVLWLSVLLAGLLSLDALFRSDVEDGSMEQWLLAPVPLAWLIAVRVLLHWATSALPLIAVTPLLGEFLHLPHDQLPVLLASLALGTPLLSLLGAVVAALTVTMKRSGILVALLALPLYVPVLVFGAGSVAASGQGQDAVGALLLLGAGLVIGVVLAPLAAATAIRISLS</sequence>
<dbReference type="GO" id="GO:1903607">
    <property type="term" value="P:cytochrome c biosynthetic process"/>
    <property type="evidence" value="ECO:0007669"/>
    <property type="project" value="TreeGrafter"/>
</dbReference>
<dbReference type="Pfam" id="PF03379">
    <property type="entry name" value="CcmB"/>
    <property type="match status" value="1"/>
</dbReference>
<evidence type="ECO:0000256" key="7">
    <source>
        <dbReference type="ARBA" id="ARBA00022519"/>
    </source>
</evidence>
<evidence type="ECO:0000313" key="15">
    <source>
        <dbReference type="EMBL" id="AAW75408.1"/>
    </source>
</evidence>
<evidence type="ECO:0000256" key="6">
    <source>
        <dbReference type="ARBA" id="ARBA00022475"/>
    </source>
</evidence>
<comment type="function">
    <text evidence="1">Required for the export of heme to the periplasm for the biogenesis of c-type cytochromes.</text>
</comment>